<dbReference type="Pfam" id="PF00356">
    <property type="entry name" value="LacI"/>
    <property type="match status" value="1"/>
</dbReference>
<dbReference type="CDD" id="cd06267">
    <property type="entry name" value="PBP1_LacI_sugar_binding-like"/>
    <property type="match status" value="1"/>
</dbReference>
<keyword evidence="6" id="KW-1185">Reference proteome</keyword>
<dbReference type="InterPro" id="IPR028082">
    <property type="entry name" value="Peripla_BP_I"/>
</dbReference>
<sequence length="330" mass="33944">MSARVTMADVAEAAGVSRALVSLAYRDAFGVNGDTRRRILDVGDELGYVHNRIAASLASSGATSIGVYLQDLHNDFFADVHDGIRDAVETEARDLVLAVGALGGERDAGSLRALQGARVGVIIGAGILMPDAEVQAFSSRTPIVSIAREVPGVDSVSSDNLAGGRLATSHLIELGHRRIAMLANPPSDGYLGRRAGYEEQMASAGLASRTVEVSYSRADAATAAIALLDGDDAPSAFFAHNDQTALGVLEVLLARGITPGREVSVIGYDNSSVSGAPGTSLSSVDLHGAQLGAAAGRAALRRLADPAAPPELEVTSPELVLRMTTGPAPV</sequence>
<reference evidence="5" key="1">
    <citation type="submission" date="2022-05" db="EMBL/GenBank/DDBJ databases">
        <title>Genomic analysis of Brachybacterium sp. CBA3104.</title>
        <authorList>
            <person name="Roh S.W."/>
            <person name="Kim Y.B."/>
            <person name="Kim Y."/>
        </authorList>
    </citation>
    <scope>NUCLEOTIDE SEQUENCE</scope>
    <source>
        <strain evidence="5">CBA3104</strain>
    </source>
</reference>
<dbReference type="Gene3D" id="3.40.50.2300">
    <property type="match status" value="2"/>
</dbReference>
<proteinExistence type="predicted"/>
<evidence type="ECO:0000256" key="3">
    <source>
        <dbReference type="ARBA" id="ARBA00023163"/>
    </source>
</evidence>
<dbReference type="RefSeq" id="WP_249477212.1">
    <property type="nucleotide sequence ID" value="NZ_CP097218.1"/>
</dbReference>
<dbReference type="Gene3D" id="1.10.260.40">
    <property type="entry name" value="lambda repressor-like DNA-binding domains"/>
    <property type="match status" value="1"/>
</dbReference>
<dbReference type="Pfam" id="PF13377">
    <property type="entry name" value="Peripla_BP_3"/>
    <property type="match status" value="1"/>
</dbReference>
<dbReference type="Proteomes" id="UP001055868">
    <property type="component" value="Chromosome"/>
</dbReference>
<keyword evidence="1" id="KW-0805">Transcription regulation</keyword>
<dbReference type="InterPro" id="IPR046335">
    <property type="entry name" value="LacI/GalR-like_sensor"/>
</dbReference>
<keyword evidence="2" id="KW-0238">DNA-binding</keyword>
<dbReference type="EMBL" id="CP097218">
    <property type="protein sequence ID" value="UQN28184.1"/>
    <property type="molecule type" value="Genomic_DNA"/>
</dbReference>
<dbReference type="InterPro" id="IPR000843">
    <property type="entry name" value="HTH_LacI"/>
</dbReference>
<evidence type="ECO:0000313" key="5">
    <source>
        <dbReference type="EMBL" id="UQN28184.1"/>
    </source>
</evidence>
<dbReference type="InterPro" id="IPR010982">
    <property type="entry name" value="Lambda_DNA-bd_dom_sf"/>
</dbReference>
<evidence type="ECO:0000313" key="6">
    <source>
        <dbReference type="Proteomes" id="UP001055868"/>
    </source>
</evidence>
<dbReference type="PANTHER" id="PTHR30146">
    <property type="entry name" value="LACI-RELATED TRANSCRIPTIONAL REPRESSOR"/>
    <property type="match status" value="1"/>
</dbReference>
<evidence type="ECO:0000259" key="4">
    <source>
        <dbReference type="PROSITE" id="PS50932"/>
    </source>
</evidence>
<accession>A0ABY4N0W0</accession>
<protein>
    <submittedName>
        <fullName evidence="5">LacI family transcriptional regulator</fullName>
    </submittedName>
</protein>
<dbReference type="SUPFAM" id="SSF47413">
    <property type="entry name" value="lambda repressor-like DNA-binding domains"/>
    <property type="match status" value="1"/>
</dbReference>
<dbReference type="SMART" id="SM00354">
    <property type="entry name" value="HTH_LACI"/>
    <property type="match status" value="1"/>
</dbReference>
<evidence type="ECO:0000256" key="2">
    <source>
        <dbReference type="ARBA" id="ARBA00023125"/>
    </source>
</evidence>
<evidence type="ECO:0000256" key="1">
    <source>
        <dbReference type="ARBA" id="ARBA00023015"/>
    </source>
</evidence>
<dbReference type="CDD" id="cd01392">
    <property type="entry name" value="HTH_LacI"/>
    <property type="match status" value="1"/>
</dbReference>
<dbReference type="SUPFAM" id="SSF53822">
    <property type="entry name" value="Periplasmic binding protein-like I"/>
    <property type="match status" value="1"/>
</dbReference>
<dbReference type="PROSITE" id="PS50932">
    <property type="entry name" value="HTH_LACI_2"/>
    <property type="match status" value="1"/>
</dbReference>
<organism evidence="5 6">
    <name type="scientific">Brachybacterium kimchii</name>
    <dbReference type="NCBI Taxonomy" id="2942909"/>
    <lineage>
        <taxon>Bacteria</taxon>
        <taxon>Bacillati</taxon>
        <taxon>Actinomycetota</taxon>
        <taxon>Actinomycetes</taxon>
        <taxon>Micrococcales</taxon>
        <taxon>Dermabacteraceae</taxon>
        <taxon>Brachybacterium</taxon>
    </lineage>
</organism>
<name>A0ABY4N0W0_9MICO</name>
<dbReference type="PANTHER" id="PTHR30146:SF109">
    <property type="entry name" value="HTH-TYPE TRANSCRIPTIONAL REGULATOR GALS"/>
    <property type="match status" value="1"/>
</dbReference>
<keyword evidence="3" id="KW-0804">Transcription</keyword>
<feature type="domain" description="HTH lacI-type" evidence="4">
    <location>
        <begin position="5"/>
        <end position="59"/>
    </location>
</feature>
<gene>
    <name evidence="5" type="ORF">M4486_11030</name>
</gene>